<comment type="caution">
    <text evidence="2">The sequence shown here is derived from an EMBL/GenBank/DDBJ whole genome shotgun (WGS) entry which is preliminary data.</text>
</comment>
<dbReference type="EMBL" id="DTMQ01000026">
    <property type="protein sequence ID" value="HGE99234.1"/>
    <property type="molecule type" value="Genomic_DNA"/>
</dbReference>
<protein>
    <recommendedName>
        <fullName evidence="3">T9SS type A sorting domain-containing protein</fullName>
    </recommendedName>
</protein>
<organism evidence="2">
    <name type="scientific">candidate division WOR-3 bacterium</name>
    <dbReference type="NCBI Taxonomy" id="2052148"/>
    <lineage>
        <taxon>Bacteria</taxon>
        <taxon>Bacteria division WOR-3</taxon>
    </lineage>
</organism>
<feature type="signal peptide" evidence="1">
    <location>
        <begin position="1"/>
        <end position="19"/>
    </location>
</feature>
<dbReference type="InterPro" id="IPR010620">
    <property type="entry name" value="SBBP_repeat"/>
</dbReference>
<dbReference type="Gene3D" id="2.130.10.10">
    <property type="entry name" value="YVTN repeat-like/Quinoprotein amine dehydrogenase"/>
    <property type="match status" value="1"/>
</dbReference>
<dbReference type="PANTHER" id="PTHR35580:SF1">
    <property type="entry name" value="PHYTASE-LIKE DOMAIN-CONTAINING PROTEIN"/>
    <property type="match status" value="1"/>
</dbReference>
<reference evidence="2" key="1">
    <citation type="journal article" date="2020" name="mSystems">
        <title>Genome- and Community-Level Interaction Insights into Carbon Utilization and Element Cycling Functions of Hydrothermarchaeota in Hydrothermal Sediment.</title>
        <authorList>
            <person name="Zhou Z."/>
            <person name="Liu Y."/>
            <person name="Xu W."/>
            <person name="Pan J."/>
            <person name="Luo Z.H."/>
            <person name="Li M."/>
        </authorList>
    </citation>
    <scope>NUCLEOTIDE SEQUENCE [LARGE SCALE GENOMIC DNA]</scope>
    <source>
        <strain evidence="2">SpSt-906</strain>
    </source>
</reference>
<dbReference type="InterPro" id="IPR015915">
    <property type="entry name" value="Kelch-typ_b-propeller"/>
</dbReference>
<dbReference type="SUPFAM" id="SSF101898">
    <property type="entry name" value="NHL repeat"/>
    <property type="match status" value="1"/>
</dbReference>
<dbReference type="SUPFAM" id="SSF63829">
    <property type="entry name" value="Calcium-dependent phosphotriesterase"/>
    <property type="match status" value="1"/>
</dbReference>
<name>A0A7C3YSR4_UNCW3</name>
<evidence type="ECO:0000313" key="2">
    <source>
        <dbReference type="EMBL" id="HGE99234.1"/>
    </source>
</evidence>
<accession>A0A7C3YSR4</accession>
<dbReference type="SUPFAM" id="SSF117281">
    <property type="entry name" value="Kelch motif"/>
    <property type="match status" value="1"/>
</dbReference>
<dbReference type="InterPro" id="IPR052918">
    <property type="entry name" value="Motility_Chemotaxis_Reg"/>
</dbReference>
<gene>
    <name evidence="2" type="ORF">ENX07_04090</name>
</gene>
<proteinExistence type="predicted"/>
<dbReference type="Gene3D" id="2.120.10.80">
    <property type="entry name" value="Kelch-type beta propeller"/>
    <property type="match status" value="1"/>
</dbReference>
<keyword evidence="1" id="KW-0732">Signal</keyword>
<evidence type="ECO:0000256" key="1">
    <source>
        <dbReference type="SAM" id="SignalP"/>
    </source>
</evidence>
<sequence length="950" mass="107091">MKFFKLLTFLMVFASSLLAVEEKWLYSHEPTVSGNYSAKRVLFRDSLLYCVGIYAPSHSPQNVNMVLLRLDPLEGTKVWEITYDALGGRDTVRDAFIDSEGNVYILLSSQDATGKYYSTVLKYSPTGESLAGNIFNLGGEAKPKAFRQSKEGFIYVAGEGYRSTSDDWDIFLLKYSPGLETIWTRTLPREEGNDAAIGIAVDSLENAYIFGGIWQDSQSCYGFTTIKYSSLGELAWVKIFEPPNDTNYEWDFACRGEVGPDGNIYVLGWASGERKKYDIILAKYSPEGESLFLYRLDNAQGEDFGVDIAVYKDGSIYLGGQVEDQEGDIIYLAARFYDDGRLIWKRTYQSIPYEWDYLYDIDLDKYGNLYVTGFHEGFITDNEFATVKYAKNGTRIWADRYSIPNENVEAYSLALDQDGNIYVAGQLYDQALGVLKYTEWDIGAKEILSPKDTFLLGAKGCPKAKIKSYYGNDLINFSTRFEIGNFYTDEGFGTVEPYGETTVVFDSVLFRDIGIWQTRAYTLLSADEDVANDTAYGQVVILPAWMPLPNLPPGPRNKMVKDGGALVAVGDSLIYALKGNNTVEFYCYSLRDKNWVMKESIPLGPSGKKIKKGSALCYNGDSLIYALKGNNTLEFYAYNINRNRWEAKREIPFGGGRNVKQGGCLAFLGGRVYALKGSSTQEFYSYIPNRDTWATLTPIPLGLKNKKPKDGTSLASDGASYIYAIKGGCGELWCYSISGDSWRERKPCPFSQRTQRRRYFKSGASLIRGEGERFFAFKGGNTQEFWTYLPLSDSWQELETLPLGDSRKKIKGGGALTFANGKVYALKGNNTLEFWLYHANLPSGGGTIFLAPKGIMADFNRRRLFRLEQARIFNQNLNLKLIVPMEGEIILSFYNTLGQKAKEFRLGKKKPGVYYQNFYLALPTGIYFLRAELRTKEKTESVKEKLLLIK</sequence>
<dbReference type="PANTHER" id="PTHR35580">
    <property type="entry name" value="CELL SURFACE GLYCOPROTEIN (S-LAYER PROTEIN)-LIKE PROTEIN"/>
    <property type="match status" value="1"/>
</dbReference>
<dbReference type="Pfam" id="PF06739">
    <property type="entry name" value="SBBP"/>
    <property type="match status" value="1"/>
</dbReference>
<evidence type="ECO:0008006" key="3">
    <source>
        <dbReference type="Google" id="ProtNLM"/>
    </source>
</evidence>
<dbReference type="AlphaFoldDB" id="A0A7C3YSR4"/>
<dbReference type="InterPro" id="IPR015943">
    <property type="entry name" value="WD40/YVTN_repeat-like_dom_sf"/>
</dbReference>
<feature type="chain" id="PRO_5028169891" description="T9SS type A sorting domain-containing protein" evidence="1">
    <location>
        <begin position="20"/>
        <end position="950"/>
    </location>
</feature>